<protein>
    <submittedName>
        <fullName evidence="5">PadR family transcriptional regulator</fullName>
    </submittedName>
</protein>
<keyword evidence="1" id="KW-0808">Transferase</keyword>
<organism evidence="5 6">
    <name type="scientific">Dyella acidisoli</name>
    <dbReference type="NCBI Taxonomy" id="1867834"/>
    <lineage>
        <taxon>Bacteria</taxon>
        <taxon>Pseudomonadati</taxon>
        <taxon>Pseudomonadota</taxon>
        <taxon>Gammaproteobacteria</taxon>
        <taxon>Lysobacterales</taxon>
        <taxon>Rhodanobacteraceae</taxon>
        <taxon>Dyella</taxon>
    </lineage>
</organism>
<comment type="caution">
    <text evidence="5">The sequence shown here is derived from an EMBL/GenBank/DDBJ whole genome shotgun (WGS) entry which is preliminary data.</text>
</comment>
<dbReference type="CDD" id="cd04301">
    <property type="entry name" value="NAT_SF"/>
    <property type="match status" value="1"/>
</dbReference>
<feature type="domain" description="HTH marR-type" evidence="3">
    <location>
        <begin position="25"/>
        <end position="163"/>
    </location>
</feature>
<dbReference type="PANTHER" id="PTHR43877:SF2">
    <property type="entry name" value="AMINOALKYLPHOSPHONATE N-ACETYLTRANSFERASE-RELATED"/>
    <property type="match status" value="1"/>
</dbReference>
<proteinExistence type="predicted"/>
<evidence type="ECO:0000313" key="5">
    <source>
        <dbReference type="EMBL" id="GLQ95064.1"/>
    </source>
</evidence>
<gene>
    <name evidence="5" type="ORF">GCM10007901_40170</name>
</gene>
<dbReference type="Proteomes" id="UP001156670">
    <property type="component" value="Unassembled WGS sequence"/>
</dbReference>
<dbReference type="InterPro" id="IPR036390">
    <property type="entry name" value="WH_DNA-bd_sf"/>
</dbReference>
<dbReference type="SMART" id="SM00347">
    <property type="entry name" value="HTH_MARR"/>
    <property type="match status" value="1"/>
</dbReference>
<dbReference type="InterPro" id="IPR016181">
    <property type="entry name" value="Acyl_CoA_acyltransferase"/>
</dbReference>
<dbReference type="SUPFAM" id="SSF55729">
    <property type="entry name" value="Acyl-CoA N-acyltransferases (Nat)"/>
    <property type="match status" value="1"/>
</dbReference>
<accession>A0ABQ5XVH8</accession>
<dbReference type="PROSITE" id="PS50995">
    <property type="entry name" value="HTH_MARR_2"/>
    <property type="match status" value="1"/>
</dbReference>
<dbReference type="Pfam" id="PF12802">
    <property type="entry name" value="MarR_2"/>
    <property type="match status" value="1"/>
</dbReference>
<evidence type="ECO:0000259" key="4">
    <source>
        <dbReference type="PROSITE" id="PS51186"/>
    </source>
</evidence>
<dbReference type="EMBL" id="BSOB01000053">
    <property type="protein sequence ID" value="GLQ95064.1"/>
    <property type="molecule type" value="Genomic_DNA"/>
</dbReference>
<keyword evidence="2" id="KW-0012">Acyltransferase</keyword>
<dbReference type="PROSITE" id="PS51186">
    <property type="entry name" value="GNAT"/>
    <property type="match status" value="1"/>
</dbReference>
<dbReference type="Gene3D" id="1.10.10.10">
    <property type="entry name" value="Winged helix-like DNA-binding domain superfamily/Winged helix DNA-binding domain"/>
    <property type="match status" value="1"/>
</dbReference>
<evidence type="ECO:0000259" key="3">
    <source>
        <dbReference type="PROSITE" id="PS50995"/>
    </source>
</evidence>
<evidence type="ECO:0000256" key="2">
    <source>
        <dbReference type="ARBA" id="ARBA00023315"/>
    </source>
</evidence>
<evidence type="ECO:0000313" key="6">
    <source>
        <dbReference type="Proteomes" id="UP001156670"/>
    </source>
</evidence>
<dbReference type="Gene3D" id="3.40.630.30">
    <property type="match status" value="1"/>
</dbReference>
<dbReference type="InterPro" id="IPR036388">
    <property type="entry name" value="WH-like_DNA-bd_sf"/>
</dbReference>
<dbReference type="SUPFAM" id="SSF46785">
    <property type="entry name" value="Winged helix' DNA-binding domain"/>
    <property type="match status" value="1"/>
</dbReference>
<name>A0ABQ5XVH8_9GAMM</name>
<evidence type="ECO:0000256" key="1">
    <source>
        <dbReference type="ARBA" id="ARBA00022679"/>
    </source>
</evidence>
<reference evidence="6" key="1">
    <citation type="journal article" date="2019" name="Int. J. Syst. Evol. Microbiol.">
        <title>The Global Catalogue of Microorganisms (GCM) 10K type strain sequencing project: providing services to taxonomists for standard genome sequencing and annotation.</title>
        <authorList>
            <consortium name="The Broad Institute Genomics Platform"/>
            <consortium name="The Broad Institute Genome Sequencing Center for Infectious Disease"/>
            <person name="Wu L."/>
            <person name="Ma J."/>
        </authorList>
    </citation>
    <scope>NUCLEOTIDE SEQUENCE [LARGE SCALE GENOMIC DNA]</scope>
    <source>
        <strain evidence="6">NBRC 111980</strain>
    </source>
</reference>
<keyword evidence="6" id="KW-1185">Reference proteome</keyword>
<feature type="domain" description="N-acetyltransferase" evidence="4">
    <location>
        <begin position="175"/>
        <end position="319"/>
    </location>
</feature>
<sequence>MTSHIVAKSNYTDLESVVMNTTQTQAELARQIAEIREFNRFYTARLGVMSRRYLDGEFGLAEARILYEVSAQPKVTASTLQETLELDAGYMSRLLSGLIRRKLIRRVTSDTDAREKPLMLTATGEKAVARLNEQSMAHIRGLLAHLSAADRETMAAALAGVRKLLEGRQSSPRIVRLTDVDDDALAILGEYYEAVHVVQRDKPGSIQKLIDTPASGIWLAYLGDEVVGCVVLRKLTHLRRASECKRLYVKPAARGKHIADKLLDAQETFARSQGVEWIYLDSYDDLKAAITLYERRGYERCERYNDNPQATVFMRKHLGG</sequence>
<dbReference type="PANTHER" id="PTHR43877">
    <property type="entry name" value="AMINOALKYLPHOSPHONATE N-ACETYLTRANSFERASE-RELATED-RELATED"/>
    <property type="match status" value="1"/>
</dbReference>
<dbReference type="InterPro" id="IPR050832">
    <property type="entry name" value="Bact_Acetyltransf"/>
</dbReference>
<dbReference type="Pfam" id="PF00583">
    <property type="entry name" value="Acetyltransf_1"/>
    <property type="match status" value="1"/>
</dbReference>
<dbReference type="InterPro" id="IPR000182">
    <property type="entry name" value="GNAT_dom"/>
</dbReference>
<dbReference type="InterPro" id="IPR000835">
    <property type="entry name" value="HTH_MarR-typ"/>
</dbReference>